<evidence type="ECO:0000256" key="1">
    <source>
        <dbReference type="ARBA" id="ARBA00004752"/>
    </source>
</evidence>
<evidence type="ECO:0000256" key="3">
    <source>
        <dbReference type="ARBA" id="ARBA00022679"/>
    </source>
</evidence>
<protein>
    <recommendedName>
        <fullName evidence="9">L,D-TPase catalytic domain-containing protein</fullName>
    </recommendedName>
</protein>
<dbReference type="GO" id="GO:0016740">
    <property type="term" value="F:transferase activity"/>
    <property type="evidence" value="ECO:0007669"/>
    <property type="project" value="UniProtKB-KW"/>
</dbReference>
<name>A0A2K9EEZ2_9RHOB</name>
<evidence type="ECO:0000256" key="7">
    <source>
        <dbReference type="PROSITE-ProRule" id="PRU01373"/>
    </source>
</evidence>
<evidence type="ECO:0000256" key="4">
    <source>
        <dbReference type="ARBA" id="ARBA00022960"/>
    </source>
</evidence>
<evidence type="ECO:0000313" key="10">
    <source>
        <dbReference type="EMBL" id="AUH32899.1"/>
    </source>
</evidence>
<dbReference type="AlphaFoldDB" id="A0A2K9EEZ2"/>
<dbReference type="GO" id="GO:0009252">
    <property type="term" value="P:peptidoglycan biosynthetic process"/>
    <property type="evidence" value="ECO:0007669"/>
    <property type="project" value="UniProtKB-UniPathway"/>
</dbReference>
<dbReference type="Gene3D" id="2.40.440.10">
    <property type="entry name" value="L,D-transpeptidase catalytic domain-like"/>
    <property type="match status" value="1"/>
</dbReference>
<dbReference type="InterPro" id="IPR038063">
    <property type="entry name" value="Transpep_catalytic_dom"/>
</dbReference>
<dbReference type="GO" id="GO:0008360">
    <property type="term" value="P:regulation of cell shape"/>
    <property type="evidence" value="ECO:0007669"/>
    <property type="project" value="UniProtKB-UniRule"/>
</dbReference>
<dbReference type="RefSeq" id="WP_101459573.1">
    <property type="nucleotide sequence ID" value="NZ_CP025408.1"/>
</dbReference>
<dbReference type="PANTHER" id="PTHR36699">
    <property type="entry name" value="LD-TRANSPEPTIDASE"/>
    <property type="match status" value="1"/>
</dbReference>
<feature type="active site" description="Nucleophile" evidence="7">
    <location>
        <position position="179"/>
    </location>
</feature>
<evidence type="ECO:0000313" key="11">
    <source>
        <dbReference type="Proteomes" id="UP000233742"/>
    </source>
</evidence>
<keyword evidence="5 7" id="KW-0573">Peptidoglycan synthesis</keyword>
<keyword evidence="6 7" id="KW-0961">Cell wall biogenesis/degradation</keyword>
<dbReference type="EMBL" id="CP025408">
    <property type="protein sequence ID" value="AUH32899.1"/>
    <property type="molecule type" value="Genomic_DNA"/>
</dbReference>
<dbReference type="UniPathway" id="UPA00219"/>
<dbReference type="InterPro" id="IPR005490">
    <property type="entry name" value="LD_TPept_cat_dom"/>
</dbReference>
<evidence type="ECO:0000256" key="2">
    <source>
        <dbReference type="ARBA" id="ARBA00005992"/>
    </source>
</evidence>
<keyword evidence="4 7" id="KW-0133">Cell shape</keyword>
<evidence type="ECO:0000256" key="6">
    <source>
        <dbReference type="ARBA" id="ARBA00023316"/>
    </source>
</evidence>
<accession>A0A2K9EEZ2</accession>
<feature type="active site" description="Proton donor/acceptor" evidence="7">
    <location>
        <position position="159"/>
    </location>
</feature>
<dbReference type="CDD" id="cd16913">
    <property type="entry name" value="YkuD_like"/>
    <property type="match status" value="1"/>
</dbReference>
<keyword evidence="11" id="KW-1185">Reference proteome</keyword>
<sequence>MSKRRRSGSRKRLLRLIAVTLVLGAVWLALSPDFAPRAPVGPDAPQVTIPQRPPTRPPVAQTGLQGPVDHILIEKSQRRMSVWRDGRQLKTYRIGLGFAPAGDKARQGDGRTPEGLFKIDRRNGGSAYHLSLGLDYPRPRDRARAQAAGVNPGGDIFIHGQPNQRPDGEILAGDWTAGCIAISDTEIQEVFAATAIGTSVEIRP</sequence>
<feature type="region of interest" description="Disordered" evidence="8">
    <location>
        <begin position="41"/>
        <end position="63"/>
    </location>
</feature>
<evidence type="ECO:0000256" key="5">
    <source>
        <dbReference type="ARBA" id="ARBA00022984"/>
    </source>
</evidence>
<dbReference type="OrthoDB" id="9809748at2"/>
<dbReference type="GO" id="GO:0004180">
    <property type="term" value="F:carboxypeptidase activity"/>
    <property type="evidence" value="ECO:0007669"/>
    <property type="project" value="UniProtKB-ARBA"/>
</dbReference>
<comment type="similarity">
    <text evidence="2">Belongs to the YkuD family.</text>
</comment>
<keyword evidence="3" id="KW-0808">Transferase</keyword>
<dbReference type="Pfam" id="PF03734">
    <property type="entry name" value="YkuD"/>
    <property type="match status" value="1"/>
</dbReference>
<organism evidence="10 11">
    <name type="scientific">Paracoccus tegillarcae</name>
    <dbReference type="NCBI Taxonomy" id="1529068"/>
    <lineage>
        <taxon>Bacteria</taxon>
        <taxon>Pseudomonadati</taxon>
        <taxon>Pseudomonadota</taxon>
        <taxon>Alphaproteobacteria</taxon>
        <taxon>Rhodobacterales</taxon>
        <taxon>Paracoccaceae</taxon>
        <taxon>Paracoccus</taxon>
    </lineage>
</organism>
<comment type="pathway">
    <text evidence="1 7">Cell wall biogenesis; peptidoglycan biosynthesis.</text>
</comment>
<proteinExistence type="inferred from homology"/>
<dbReference type="SUPFAM" id="SSF141523">
    <property type="entry name" value="L,D-transpeptidase catalytic domain-like"/>
    <property type="match status" value="1"/>
</dbReference>
<dbReference type="KEGG" id="paro:CUV01_05390"/>
<dbReference type="PANTHER" id="PTHR36699:SF1">
    <property type="entry name" value="L,D-TRANSPEPTIDASE YAFK-RELATED"/>
    <property type="match status" value="1"/>
</dbReference>
<dbReference type="PROSITE" id="PS52029">
    <property type="entry name" value="LD_TPASE"/>
    <property type="match status" value="1"/>
</dbReference>
<gene>
    <name evidence="10" type="ORF">CUV01_05390</name>
</gene>
<dbReference type="Proteomes" id="UP000233742">
    <property type="component" value="Chromosome"/>
</dbReference>
<reference evidence="10 11" key="1">
    <citation type="submission" date="2017-12" db="EMBL/GenBank/DDBJ databases">
        <authorList>
            <person name="Hurst M.R.H."/>
        </authorList>
    </citation>
    <scope>NUCLEOTIDE SEQUENCE [LARGE SCALE GENOMIC DNA]</scope>
    <source>
        <strain evidence="10 11">BM15</strain>
    </source>
</reference>
<evidence type="ECO:0000259" key="9">
    <source>
        <dbReference type="PROSITE" id="PS52029"/>
    </source>
</evidence>
<dbReference type="GO" id="GO:0071555">
    <property type="term" value="P:cell wall organization"/>
    <property type="evidence" value="ECO:0007669"/>
    <property type="project" value="UniProtKB-UniRule"/>
</dbReference>
<feature type="domain" description="L,D-TPase catalytic" evidence="9">
    <location>
        <begin position="69"/>
        <end position="203"/>
    </location>
</feature>
<evidence type="ECO:0000256" key="8">
    <source>
        <dbReference type="SAM" id="MobiDB-lite"/>
    </source>
</evidence>